<sequence>MMEQDQFAEQHDVSRETMTRLRTYDSLLRKWTTKINLVSKSTLPELWTRHFADSAQVFDSIPSDALSLCDFGAGGGFPGLVIAALAHEKLPNLTVSLVESDVRKASFLVTAAREMGVQVVVHAERVEALPAQNADVITARALASLSDLLLMADLHLRERGTALFLKGERHQEELDIASTMWDFKVDKHKSTTNTGSALLAITNLRRAV</sequence>
<proteinExistence type="inferred from homology"/>
<keyword evidence="5 6" id="KW-0949">S-adenosyl-L-methionine</keyword>
<dbReference type="InterPro" id="IPR003682">
    <property type="entry name" value="rRNA_ssu_MeTfrase_G"/>
</dbReference>
<dbReference type="EC" id="2.1.1.170" evidence="6"/>
<dbReference type="NCBIfam" id="TIGR00138">
    <property type="entry name" value="rsmG_gidB"/>
    <property type="match status" value="1"/>
</dbReference>
<feature type="binding site" evidence="6">
    <location>
        <position position="77"/>
    </location>
    <ligand>
        <name>S-adenosyl-L-methionine</name>
        <dbReference type="ChEBI" id="CHEBI:59789"/>
    </ligand>
</feature>
<keyword evidence="3 6" id="KW-0489">Methyltransferase</keyword>
<dbReference type="RefSeq" id="WP_245990029.1">
    <property type="nucleotide sequence ID" value="NZ_RCCE01000003.1"/>
</dbReference>
<dbReference type="EMBL" id="RCCE01000003">
    <property type="protein sequence ID" value="RLJ52103.1"/>
    <property type="molecule type" value="Genomic_DNA"/>
</dbReference>
<comment type="function">
    <text evidence="6">Specifically methylates the N7 position of guanine in position 527 of 16S rRNA.</text>
</comment>
<dbReference type="PIRSF" id="PIRSF003078">
    <property type="entry name" value="GidB"/>
    <property type="match status" value="1"/>
</dbReference>
<evidence type="ECO:0000313" key="7">
    <source>
        <dbReference type="EMBL" id="RLJ52103.1"/>
    </source>
</evidence>
<dbReference type="Proteomes" id="UP000269157">
    <property type="component" value="Unassembled WGS sequence"/>
</dbReference>
<organism evidence="7 8">
    <name type="scientific">Litoreibacter meonggei</name>
    <dbReference type="NCBI Taxonomy" id="1049199"/>
    <lineage>
        <taxon>Bacteria</taxon>
        <taxon>Pseudomonadati</taxon>
        <taxon>Pseudomonadota</taxon>
        <taxon>Alphaproteobacteria</taxon>
        <taxon>Rhodobacterales</taxon>
        <taxon>Roseobacteraceae</taxon>
        <taxon>Litoreibacter</taxon>
    </lineage>
</organism>
<evidence type="ECO:0000256" key="4">
    <source>
        <dbReference type="ARBA" id="ARBA00022679"/>
    </source>
</evidence>
<feature type="binding site" evidence="6">
    <location>
        <position position="72"/>
    </location>
    <ligand>
        <name>S-adenosyl-L-methionine</name>
        <dbReference type="ChEBI" id="CHEBI:59789"/>
    </ligand>
</feature>
<keyword evidence="1 6" id="KW-0963">Cytoplasm</keyword>
<dbReference type="GO" id="GO:0070043">
    <property type="term" value="F:rRNA (guanine-N7-)-methyltransferase activity"/>
    <property type="evidence" value="ECO:0007669"/>
    <property type="project" value="UniProtKB-UniRule"/>
</dbReference>
<dbReference type="AlphaFoldDB" id="A0A497WSY5"/>
<dbReference type="PANTHER" id="PTHR31760:SF0">
    <property type="entry name" value="S-ADENOSYL-L-METHIONINE-DEPENDENT METHYLTRANSFERASES SUPERFAMILY PROTEIN"/>
    <property type="match status" value="1"/>
</dbReference>
<feature type="binding site" evidence="6">
    <location>
        <position position="140"/>
    </location>
    <ligand>
        <name>S-adenosyl-L-methionine</name>
        <dbReference type="ChEBI" id="CHEBI:59789"/>
    </ligand>
</feature>
<dbReference type="Pfam" id="PF02527">
    <property type="entry name" value="GidB"/>
    <property type="match status" value="1"/>
</dbReference>
<comment type="caution">
    <text evidence="7">The sequence shown here is derived from an EMBL/GenBank/DDBJ whole genome shotgun (WGS) entry which is preliminary data.</text>
</comment>
<dbReference type="HAMAP" id="MF_00074">
    <property type="entry name" value="16SrRNA_methyltr_G"/>
    <property type="match status" value="1"/>
</dbReference>
<evidence type="ECO:0000256" key="5">
    <source>
        <dbReference type="ARBA" id="ARBA00022691"/>
    </source>
</evidence>
<evidence type="ECO:0000256" key="3">
    <source>
        <dbReference type="ARBA" id="ARBA00022603"/>
    </source>
</evidence>
<reference evidence="7 8" key="1">
    <citation type="submission" date="2018-10" db="EMBL/GenBank/DDBJ databases">
        <title>Genomic Encyclopedia of Archaeal and Bacterial Type Strains, Phase II (KMG-II): from individual species to whole genera.</title>
        <authorList>
            <person name="Goeker M."/>
        </authorList>
    </citation>
    <scope>NUCLEOTIDE SEQUENCE [LARGE SCALE GENOMIC DNA]</scope>
    <source>
        <strain evidence="7 8">DSM 29466</strain>
    </source>
</reference>
<comment type="caution">
    <text evidence="6">Lacks conserved residue(s) required for the propagation of feature annotation.</text>
</comment>
<evidence type="ECO:0000256" key="6">
    <source>
        <dbReference type="HAMAP-Rule" id="MF_00074"/>
    </source>
</evidence>
<keyword evidence="4 6" id="KW-0808">Transferase</keyword>
<dbReference type="GO" id="GO:0005829">
    <property type="term" value="C:cytosol"/>
    <property type="evidence" value="ECO:0007669"/>
    <property type="project" value="TreeGrafter"/>
</dbReference>
<gene>
    <name evidence="6" type="primary">rsmG</name>
    <name evidence="7" type="ORF">BCF46_2331</name>
</gene>
<comment type="subcellular location">
    <subcellularLocation>
        <location evidence="6">Cytoplasm</location>
    </subcellularLocation>
</comment>
<accession>A0A497WSY5</accession>
<dbReference type="PANTHER" id="PTHR31760">
    <property type="entry name" value="S-ADENOSYL-L-METHIONINE-DEPENDENT METHYLTRANSFERASES SUPERFAMILY PROTEIN"/>
    <property type="match status" value="1"/>
</dbReference>
<comment type="catalytic activity">
    <reaction evidence="6">
        <text>guanosine(527) in 16S rRNA + S-adenosyl-L-methionine = N(7)-methylguanosine(527) in 16S rRNA + S-adenosyl-L-homocysteine</text>
        <dbReference type="Rhea" id="RHEA:42732"/>
        <dbReference type="Rhea" id="RHEA-COMP:10209"/>
        <dbReference type="Rhea" id="RHEA-COMP:10210"/>
        <dbReference type="ChEBI" id="CHEBI:57856"/>
        <dbReference type="ChEBI" id="CHEBI:59789"/>
        <dbReference type="ChEBI" id="CHEBI:74269"/>
        <dbReference type="ChEBI" id="CHEBI:74480"/>
        <dbReference type="EC" id="2.1.1.170"/>
    </reaction>
</comment>
<evidence type="ECO:0000256" key="2">
    <source>
        <dbReference type="ARBA" id="ARBA00022552"/>
    </source>
</evidence>
<protein>
    <recommendedName>
        <fullName evidence="6">Ribosomal RNA small subunit methyltransferase G</fullName>
        <ecNumber evidence="6">2.1.1.170</ecNumber>
    </recommendedName>
    <alternativeName>
        <fullName evidence="6">16S rRNA 7-methylguanosine methyltransferase</fullName>
        <shortName evidence="6">16S rRNA m7G methyltransferase</shortName>
    </alternativeName>
</protein>
<evidence type="ECO:0000256" key="1">
    <source>
        <dbReference type="ARBA" id="ARBA00022490"/>
    </source>
</evidence>
<keyword evidence="8" id="KW-1185">Reference proteome</keyword>
<name>A0A497WSY5_9RHOB</name>
<evidence type="ECO:0000313" key="8">
    <source>
        <dbReference type="Proteomes" id="UP000269157"/>
    </source>
</evidence>
<dbReference type="SUPFAM" id="SSF53335">
    <property type="entry name" value="S-adenosyl-L-methionine-dependent methyltransferases"/>
    <property type="match status" value="1"/>
</dbReference>
<keyword evidence="2 6" id="KW-0698">rRNA processing</keyword>
<comment type="similarity">
    <text evidence="6">Belongs to the methyltransferase superfamily. RNA methyltransferase RsmG family.</text>
</comment>
<feature type="binding site" evidence="6">
    <location>
        <begin position="126"/>
        <end position="127"/>
    </location>
    <ligand>
        <name>S-adenosyl-L-methionine</name>
        <dbReference type="ChEBI" id="CHEBI:59789"/>
    </ligand>
</feature>
<dbReference type="InterPro" id="IPR029063">
    <property type="entry name" value="SAM-dependent_MTases_sf"/>
</dbReference>
<dbReference type="Gene3D" id="3.40.50.150">
    <property type="entry name" value="Vaccinia Virus protein VP39"/>
    <property type="match status" value="1"/>
</dbReference>